<sequence length="210" mass="23086">MEGALPLPVTLAHASLCLPPVNQPAEEFLLEKDVSCMFPFVSQRRENSMQADSVEPQPAPIYPRGLKLAIPLRRLHHADSSSQPASAACCRHPKKCPIFPGSEIAVLRDSKGHDQAAHFGSGFNKKEHAQLEVFAAKCEIRLASLTLTGVIIVMTVERESEVIKGVVRLCCGYGTSLPEILVRMNFLDPKVRLTKRDVRLNDHLPCVESG</sequence>
<protein>
    <submittedName>
        <fullName evidence="1">Uncharacterized protein</fullName>
    </submittedName>
</protein>
<evidence type="ECO:0000313" key="2">
    <source>
        <dbReference type="Proteomes" id="UP001054945"/>
    </source>
</evidence>
<reference evidence="1 2" key="1">
    <citation type="submission" date="2021-06" db="EMBL/GenBank/DDBJ databases">
        <title>Caerostris extrusa draft genome.</title>
        <authorList>
            <person name="Kono N."/>
            <person name="Arakawa K."/>
        </authorList>
    </citation>
    <scope>NUCLEOTIDE SEQUENCE [LARGE SCALE GENOMIC DNA]</scope>
</reference>
<name>A0AAV4V7A0_CAEEX</name>
<dbReference type="AlphaFoldDB" id="A0AAV4V7A0"/>
<evidence type="ECO:0000313" key="1">
    <source>
        <dbReference type="EMBL" id="GIY65598.1"/>
    </source>
</evidence>
<organism evidence="1 2">
    <name type="scientific">Caerostris extrusa</name>
    <name type="common">Bark spider</name>
    <name type="synonym">Caerostris bankana</name>
    <dbReference type="NCBI Taxonomy" id="172846"/>
    <lineage>
        <taxon>Eukaryota</taxon>
        <taxon>Metazoa</taxon>
        <taxon>Ecdysozoa</taxon>
        <taxon>Arthropoda</taxon>
        <taxon>Chelicerata</taxon>
        <taxon>Arachnida</taxon>
        <taxon>Araneae</taxon>
        <taxon>Araneomorphae</taxon>
        <taxon>Entelegynae</taxon>
        <taxon>Araneoidea</taxon>
        <taxon>Araneidae</taxon>
        <taxon>Caerostris</taxon>
    </lineage>
</organism>
<dbReference type="EMBL" id="BPLR01014010">
    <property type="protein sequence ID" value="GIY65598.1"/>
    <property type="molecule type" value="Genomic_DNA"/>
</dbReference>
<dbReference type="Proteomes" id="UP001054945">
    <property type="component" value="Unassembled WGS sequence"/>
</dbReference>
<accession>A0AAV4V7A0</accession>
<comment type="caution">
    <text evidence="1">The sequence shown here is derived from an EMBL/GenBank/DDBJ whole genome shotgun (WGS) entry which is preliminary data.</text>
</comment>
<proteinExistence type="predicted"/>
<gene>
    <name evidence="1" type="ORF">CEXT_567291</name>
</gene>
<keyword evidence="2" id="KW-1185">Reference proteome</keyword>